<dbReference type="GO" id="GO:0005737">
    <property type="term" value="C:cytoplasm"/>
    <property type="evidence" value="ECO:0007669"/>
    <property type="project" value="TreeGrafter"/>
</dbReference>
<evidence type="ECO:0000256" key="6">
    <source>
        <dbReference type="ARBA" id="ARBA00023002"/>
    </source>
</evidence>
<keyword evidence="6" id="KW-0560">Oxidoreductase</keyword>
<dbReference type="InterPro" id="IPR011032">
    <property type="entry name" value="GroES-like_sf"/>
</dbReference>
<evidence type="ECO:0000259" key="9">
    <source>
        <dbReference type="SMART" id="SM00829"/>
    </source>
</evidence>
<dbReference type="Gene3D" id="3.90.180.10">
    <property type="entry name" value="Medium-chain alcohol dehydrogenases, catalytic domain"/>
    <property type="match status" value="1"/>
</dbReference>
<comment type="catalytic activity">
    <reaction evidence="7">
        <text>a secondary alcohol + NAD(+) = a ketone + NADH + H(+)</text>
        <dbReference type="Rhea" id="RHEA:10740"/>
        <dbReference type="ChEBI" id="CHEBI:15378"/>
        <dbReference type="ChEBI" id="CHEBI:17087"/>
        <dbReference type="ChEBI" id="CHEBI:35681"/>
        <dbReference type="ChEBI" id="CHEBI:57540"/>
        <dbReference type="ChEBI" id="CHEBI:57945"/>
        <dbReference type="EC" id="1.1.1.1"/>
    </reaction>
</comment>
<comment type="catalytic activity">
    <reaction evidence="8">
        <text>a primary alcohol + NAD(+) = an aldehyde + NADH + H(+)</text>
        <dbReference type="Rhea" id="RHEA:10736"/>
        <dbReference type="ChEBI" id="CHEBI:15378"/>
        <dbReference type="ChEBI" id="CHEBI:15734"/>
        <dbReference type="ChEBI" id="CHEBI:17478"/>
        <dbReference type="ChEBI" id="CHEBI:57540"/>
        <dbReference type="ChEBI" id="CHEBI:57945"/>
        <dbReference type="EC" id="1.1.1.1"/>
    </reaction>
</comment>
<evidence type="ECO:0000256" key="5">
    <source>
        <dbReference type="ARBA" id="ARBA00022833"/>
    </source>
</evidence>
<dbReference type="STRING" id="867903.ThesuDRAFT_00743"/>
<comment type="cofactor">
    <cofactor evidence="1">
        <name>Zn(2+)</name>
        <dbReference type="ChEBI" id="CHEBI:29105"/>
    </cofactor>
</comment>
<dbReference type="PANTHER" id="PTHR42940">
    <property type="entry name" value="ALCOHOL DEHYDROGENASE 1-RELATED"/>
    <property type="match status" value="1"/>
</dbReference>
<dbReference type="SMART" id="SM00829">
    <property type="entry name" value="PKS_ER"/>
    <property type="match status" value="1"/>
</dbReference>
<dbReference type="HOGENOM" id="CLU_026673_20_7_9"/>
<accession>K6Q227</accession>
<protein>
    <recommendedName>
        <fullName evidence="3">alcohol dehydrogenase</fullName>
        <ecNumber evidence="3">1.1.1.1</ecNumber>
    </recommendedName>
</protein>
<keyword evidence="11" id="KW-1185">Reference proteome</keyword>
<dbReference type="GO" id="GO:0046872">
    <property type="term" value="F:metal ion binding"/>
    <property type="evidence" value="ECO:0007669"/>
    <property type="project" value="UniProtKB-KW"/>
</dbReference>
<evidence type="ECO:0000313" key="10">
    <source>
        <dbReference type="EMBL" id="EKP95019.1"/>
    </source>
</evidence>
<dbReference type="InterPro" id="IPR014187">
    <property type="entry name" value="ADH_Zn_typ-2"/>
</dbReference>
<proteinExistence type="inferred from homology"/>
<dbReference type="CDD" id="cd08298">
    <property type="entry name" value="CAD2"/>
    <property type="match status" value="1"/>
</dbReference>
<dbReference type="GO" id="GO:0004022">
    <property type="term" value="F:alcohol dehydrogenase (NAD+) activity"/>
    <property type="evidence" value="ECO:0007669"/>
    <property type="project" value="UniProtKB-EC"/>
</dbReference>
<evidence type="ECO:0000256" key="2">
    <source>
        <dbReference type="ARBA" id="ARBA00008072"/>
    </source>
</evidence>
<comment type="caution">
    <text evidence="10">The sequence shown here is derived from an EMBL/GenBank/DDBJ whole genome shotgun (WGS) entry which is preliminary data.</text>
</comment>
<dbReference type="NCBIfam" id="TIGR02822">
    <property type="entry name" value="adh_fam_2"/>
    <property type="match status" value="1"/>
</dbReference>
<dbReference type="Pfam" id="PF08240">
    <property type="entry name" value="ADH_N"/>
    <property type="match status" value="1"/>
</dbReference>
<sequence length="345" mass="36487">MKAWQLLRPADARAAPLCLVEVPEPEPGPGEIRLRVRACGVCLTDVHVAEGDLVAPAYPVTPGHQVVGIVEAVGPGVEGVRPGERRGAYWLHRACGHCEACRRGDENLCSYARFTGLHAPGGFAQAMAVPAAYTVPIPPGYDDATAAPLLCAGVIGYRALRLSGLQPGERLALFGFGASAHLVLQVARHQGSQVVVFTRSPAHRELARQLGAMWAGGAEVLAQEEAAGPVPPACDRAIVFAPAGELVPLALRAVRPGGTVVINAVHMTDIPSFPYRLLHGERVLRTVAHVTRRDAEEFMAVAASVPLQVAVQRYPFEQANQALAAVKESRVRGAAVLVLDEPAGR</sequence>
<dbReference type="RefSeq" id="WP_006903018.1">
    <property type="nucleotide sequence ID" value="NZ_JH976535.1"/>
</dbReference>
<dbReference type="AlphaFoldDB" id="K6Q227"/>
<evidence type="ECO:0000256" key="8">
    <source>
        <dbReference type="ARBA" id="ARBA00049243"/>
    </source>
</evidence>
<dbReference type="PANTHER" id="PTHR42940:SF8">
    <property type="entry name" value="VACUOLAR PROTEIN SORTING-ASSOCIATED PROTEIN 11"/>
    <property type="match status" value="1"/>
</dbReference>
<dbReference type="InterPro" id="IPR036291">
    <property type="entry name" value="NAD(P)-bd_dom_sf"/>
</dbReference>
<dbReference type="SUPFAM" id="SSF50129">
    <property type="entry name" value="GroES-like"/>
    <property type="match status" value="1"/>
</dbReference>
<reference evidence="10" key="1">
    <citation type="submission" date="2010-10" db="EMBL/GenBank/DDBJ databases">
        <authorList>
            <consortium name="US DOE Joint Genome Institute (JGI-PGF)"/>
            <person name="Lucas S."/>
            <person name="Copeland A."/>
            <person name="Lapidus A."/>
            <person name="Bruce D."/>
            <person name="Goodwin L."/>
            <person name="Pitluck S."/>
            <person name="Kyrpides N."/>
            <person name="Mavromatis K."/>
            <person name="Detter J.C."/>
            <person name="Han C."/>
            <person name="Land M."/>
            <person name="Hauser L."/>
            <person name="Markowitz V."/>
            <person name="Cheng J.-F."/>
            <person name="Hugenholtz P."/>
            <person name="Woyke T."/>
            <person name="Wu D."/>
            <person name="Pukall R."/>
            <person name="Wahrenburg C."/>
            <person name="Brambilla E."/>
            <person name="Klenk H.-P."/>
            <person name="Eisen J.A."/>
        </authorList>
    </citation>
    <scope>NUCLEOTIDE SEQUENCE [LARGE SCALE GENOMIC DNA]</scope>
    <source>
        <strain evidence="10">DSM 13965</strain>
    </source>
</reference>
<evidence type="ECO:0000256" key="3">
    <source>
        <dbReference type="ARBA" id="ARBA00013190"/>
    </source>
</evidence>
<dbReference type="Gene3D" id="3.40.50.720">
    <property type="entry name" value="NAD(P)-binding Rossmann-like Domain"/>
    <property type="match status" value="1"/>
</dbReference>
<dbReference type="InterPro" id="IPR020843">
    <property type="entry name" value="ER"/>
</dbReference>
<name>K6Q227_9FIRM</name>
<evidence type="ECO:0000313" key="11">
    <source>
        <dbReference type="Proteomes" id="UP000005710"/>
    </source>
</evidence>
<evidence type="ECO:0000256" key="4">
    <source>
        <dbReference type="ARBA" id="ARBA00022723"/>
    </source>
</evidence>
<dbReference type="InterPro" id="IPR013149">
    <property type="entry name" value="ADH-like_C"/>
</dbReference>
<evidence type="ECO:0000256" key="1">
    <source>
        <dbReference type="ARBA" id="ARBA00001947"/>
    </source>
</evidence>
<dbReference type="eggNOG" id="COG1064">
    <property type="taxonomic scope" value="Bacteria"/>
</dbReference>
<dbReference type="Proteomes" id="UP000005710">
    <property type="component" value="Unassembled WGS sequence"/>
</dbReference>
<gene>
    <name evidence="10" type="ORF">ThesuDRAFT_00743</name>
</gene>
<reference evidence="10" key="2">
    <citation type="submission" date="2012-10" db="EMBL/GenBank/DDBJ databases">
        <title>Improved high-quality draft of Thermaerobacter subterraneus C21, DSM 13965.</title>
        <authorList>
            <consortium name="DOE Joint Genome Institute"/>
            <person name="Eisen J."/>
            <person name="Huntemann M."/>
            <person name="Wei C.-L."/>
            <person name="Han J."/>
            <person name="Detter J.C."/>
            <person name="Han C."/>
            <person name="Tapia R."/>
            <person name="Chen A."/>
            <person name="Kyrpides N."/>
            <person name="Mavromatis K."/>
            <person name="Markowitz V."/>
            <person name="Szeto E."/>
            <person name="Ivanova N."/>
            <person name="Mikhailova N."/>
            <person name="Ovchinnikova G."/>
            <person name="Pagani I."/>
            <person name="Pati A."/>
            <person name="Goodwin L."/>
            <person name="Nordberg H.P."/>
            <person name="Cantor M.N."/>
            <person name="Hua S.X."/>
            <person name="Woyke T."/>
            <person name="Eisen J."/>
            <person name="Klenk H.-P."/>
        </authorList>
    </citation>
    <scope>NUCLEOTIDE SEQUENCE [LARGE SCALE GENOMIC DNA]</scope>
    <source>
        <strain evidence="10">DSM 13965</strain>
    </source>
</reference>
<feature type="domain" description="Enoyl reductase (ER)" evidence="9">
    <location>
        <begin position="12"/>
        <end position="337"/>
    </location>
</feature>
<dbReference type="Pfam" id="PF00107">
    <property type="entry name" value="ADH_zinc_N"/>
    <property type="match status" value="1"/>
</dbReference>
<keyword evidence="4" id="KW-0479">Metal-binding</keyword>
<keyword evidence="5" id="KW-0862">Zinc</keyword>
<dbReference type="EC" id="1.1.1.1" evidence="3"/>
<organism evidence="10 11">
    <name type="scientific">Thermaerobacter subterraneus DSM 13965</name>
    <dbReference type="NCBI Taxonomy" id="867903"/>
    <lineage>
        <taxon>Bacteria</taxon>
        <taxon>Bacillati</taxon>
        <taxon>Bacillota</taxon>
        <taxon>Clostridia</taxon>
        <taxon>Eubacteriales</taxon>
        <taxon>Clostridiales Family XVII. Incertae Sedis</taxon>
        <taxon>Thermaerobacter</taxon>
    </lineage>
</organism>
<dbReference type="EMBL" id="AENY02000002">
    <property type="protein sequence ID" value="EKP95019.1"/>
    <property type="molecule type" value="Genomic_DNA"/>
</dbReference>
<dbReference type="SUPFAM" id="SSF51735">
    <property type="entry name" value="NAD(P)-binding Rossmann-fold domains"/>
    <property type="match status" value="1"/>
</dbReference>
<evidence type="ECO:0000256" key="7">
    <source>
        <dbReference type="ARBA" id="ARBA00049164"/>
    </source>
</evidence>
<dbReference type="InterPro" id="IPR013154">
    <property type="entry name" value="ADH-like_N"/>
</dbReference>
<comment type="similarity">
    <text evidence="2">Belongs to the zinc-containing alcohol dehydrogenase family.</text>
</comment>